<reference evidence="2" key="1">
    <citation type="submission" date="2014-09" db="EMBL/GenBank/DDBJ databases">
        <authorList>
            <person name="Mudge J."/>
            <person name="Ramaraj T."/>
            <person name="Lindquist I.E."/>
            <person name="Bharti A.K."/>
            <person name="Sundararajan A."/>
            <person name="Cameron C.T."/>
            <person name="Woodward J.E."/>
            <person name="May G.D."/>
            <person name="Brubaker C."/>
            <person name="Broadhvest J."/>
            <person name="Wilkins T.A."/>
        </authorList>
    </citation>
    <scope>NUCLEOTIDE SEQUENCE</scope>
    <source>
        <strain evidence="2">cv. AKA8401</strain>
    </source>
</reference>
<organism evidence="1 2">
    <name type="scientific">Gossypium arboreum</name>
    <name type="common">Tree cotton</name>
    <name type="synonym">Gossypium nanking</name>
    <dbReference type="NCBI Taxonomy" id="29729"/>
    <lineage>
        <taxon>Eukaryota</taxon>
        <taxon>Viridiplantae</taxon>
        <taxon>Streptophyta</taxon>
        <taxon>Embryophyta</taxon>
        <taxon>Tracheophyta</taxon>
        <taxon>Spermatophyta</taxon>
        <taxon>Magnoliopsida</taxon>
        <taxon>eudicotyledons</taxon>
        <taxon>Gunneridae</taxon>
        <taxon>Pentapetalae</taxon>
        <taxon>rosids</taxon>
        <taxon>malvids</taxon>
        <taxon>Malvales</taxon>
        <taxon>Malvaceae</taxon>
        <taxon>Malvoideae</taxon>
        <taxon>Gossypium</taxon>
    </lineage>
</organism>
<keyword evidence="2" id="KW-1185">Reference proteome</keyword>
<name>A0A0B0MVT8_GOSAR</name>
<proteinExistence type="predicted"/>
<dbReference type="Proteomes" id="UP000032142">
    <property type="component" value="Unassembled WGS sequence"/>
</dbReference>
<gene>
    <name evidence="1" type="ORF">F383_30249</name>
</gene>
<comment type="caution">
    <text evidence="1">The sequence shown here is derived from an EMBL/GenBank/DDBJ whole genome shotgun (WGS) entry which is preliminary data.</text>
</comment>
<sequence>MLLSECPIQFRMVHWAMIGCDQMCNLLEIR</sequence>
<accession>A0A0B0MVT8</accession>
<evidence type="ECO:0000313" key="2">
    <source>
        <dbReference type="Proteomes" id="UP000032142"/>
    </source>
</evidence>
<dbReference type="AlphaFoldDB" id="A0A0B0MVT8"/>
<protein>
    <submittedName>
        <fullName evidence="1">Uncharacterized protein</fullName>
    </submittedName>
</protein>
<dbReference type="EMBL" id="JRRC01412402">
    <property type="protein sequence ID" value="KHG04487.1"/>
    <property type="molecule type" value="Genomic_DNA"/>
</dbReference>
<evidence type="ECO:0000313" key="1">
    <source>
        <dbReference type="EMBL" id="KHG04487.1"/>
    </source>
</evidence>